<evidence type="ECO:0000313" key="1">
    <source>
        <dbReference type="EMBL" id="MDI6451919.1"/>
    </source>
</evidence>
<dbReference type="InterPro" id="IPR006626">
    <property type="entry name" value="PbH1"/>
</dbReference>
<organism evidence="1 2">
    <name type="scientific">Anaerobaca lacustris</name>
    <dbReference type="NCBI Taxonomy" id="3044600"/>
    <lineage>
        <taxon>Bacteria</taxon>
        <taxon>Pseudomonadati</taxon>
        <taxon>Planctomycetota</taxon>
        <taxon>Phycisphaerae</taxon>
        <taxon>Sedimentisphaerales</taxon>
        <taxon>Anaerobacaceae</taxon>
        <taxon>Anaerobaca</taxon>
    </lineage>
</organism>
<name>A0AAW6U5S8_9BACT</name>
<accession>A0AAW6U5S8</accession>
<dbReference type="InterPro" id="IPR012334">
    <property type="entry name" value="Pectin_lyas_fold"/>
</dbReference>
<reference evidence="1" key="1">
    <citation type="submission" date="2023-05" db="EMBL/GenBank/DDBJ databases">
        <title>Anaerotaeda fermentans gen. nov., sp. nov., a novel anaerobic planctomycete of the new family within the order Sedimentisphaerales isolated from Taman Peninsula, Russia.</title>
        <authorList>
            <person name="Khomyakova M.A."/>
            <person name="Merkel A.Y."/>
            <person name="Slobodkin A.I."/>
        </authorList>
    </citation>
    <scope>NUCLEOTIDE SEQUENCE</scope>
    <source>
        <strain evidence="1">M17dextr</strain>
    </source>
</reference>
<protein>
    <submittedName>
        <fullName evidence="1">Right-handed parallel beta-helix repeat-containing protein</fullName>
    </submittedName>
</protein>
<proteinExistence type="predicted"/>
<dbReference type="Proteomes" id="UP001431776">
    <property type="component" value="Unassembled WGS sequence"/>
</dbReference>
<keyword evidence="2" id="KW-1185">Reference proteome</keyword>
<dbReference type="SUPFAM" id="SSF51126">
    <property type="entry name" value="Pectin lyase-like"/>
    <property type="match status" value="1"/>
</dbReference>
<evidence type="ECO:0000313" key="2">
    <source>
        <dbReference type="Proteomes" id="UP001431776"/>
    </source>
</evidence>
<dbReference type="InterPro" id="IPR011050">
    <property type="entry name" value="Pectin_lyase_fold/virulence"/>
</dbReference>
<dbReference type="Gene3D" id="2.160.20.10">
    <property type="entry name" value="Single-stranded right-handed beta-helix, Pectin lyase-like"/>
    <property type="match status" value="1"/>
</dbReference>
<dbReference type="EMBL" id="JASCXX010000107">
    <property type="protein sequence ID" value="MDI6451919.1"/>
    <property type="molecule type" value="Genomic_DNA"/>
</dbReference>
<feature type="non-terminal residue" evidence="1">
    <location>
        <position position="220"/>
    </location>
</feature>
<dbReference type="SMART" id="SM00710">
    <property type="entry name" value="PbH1"/>
    <property type="match status" value="4"/>
</dbReference>
<dbReference type="AlphaFoldDB" id="A0AAW6U5S8"/>
<feature type="non-terminal residue" evidence="1">
    <location>
        <position position="1"/>
    </location>
</feature>
<sequence length="220" mass="23920">AEAWHLVTPTPGTKTTIDVFNLHDNCVEVAADYVIIRGLELKNAGQHAVLIRKGVQNVVVEDCRMTRWGRVGGARVWGVFHGSDSAIYAQSGAGGLVLQRNLIEHPRSGSNDWESGHPDGPQGITLINSSGGNIIRYNEIRSTESHGYNDGIGGGSNFSFEGSPNRDSDIYGNIITHCWDDAIESEGANMNVRIWGNYIDKTFAFIATAGTSKGPLYIFR</sequence>
<dbReference type="RefSeq" id="WP_349247323.1">
    <property type="nucleotide sequence ID" value="NZ_JASCXX010000107.1"/>
</dbReference>
<comment type="caution">
    <text evidence="1">The sequence shown here is derived from an EMBL/GenBank/DDBJ whole genome shotgun (WGS) entry which is preliminary data.</text>
</comment>
<gene>
    <name evidence="1" type="ORF">QJ522_22865</name>
</gene>